<dbReference type="GO" id="GO:0009055">
    <property type="term" value="F:electron transfer activity"/>
    <property type="evidence" value="ECO:0007669"/>
    <property type="project" value="InterPro"/>
</dbReference>
<dbReference type="SUPFAM" id="SSF57652">
    <property type="entry name" value="HIPIP (high potential iron protein)"/>
    <property type="match status" value="1"/>
</dbReference>
<dbReference type="KEGG" id="bbae:FRD01_03805"/>
<organism evidence="8 9">
    <name type="scientific">Microvenator marinus</name>
    <dbReference type="NCBI Taxonomy" id="2600177"/>
    <lineage>
        <taxon>Bacteria</taxon>
        <taxon>Deltaproteobacteria</taxon>
        <taxon>Bradymonadales</taxon>
        <taxon>Microvenatoraceae</taxon>
        <taxon>Microvenator</taxon>
    </lineage>
</organism>
<evidence type="ECO:0000256" key="6">
    <source>
        <dbReference type="ARBA" id="ARBA00023014"/>
    </source>
</evidence>
<evidence type="ECO:0000313" key="9">
    <source>
        <dbReference type="Proteomes" id="UP000321595"/>
    </source>
</evidence>
<keyword evidence="3" id="KW-0479">Metal-binding</keyword>
<gene>
    <name evidence="8" type="ORF">FRD01_03805</name>
</gene>
<keyword evidence="1" id="KW-0813">Transport</keyword>
<dbReference type="Proteomes" id="UP000321595">
    <property type="component" value="Chromosome"/>
</dbReference>
<dbReference type="EMBL" id="CP042467">
    <property type="protein sequence ID" value="QED26387.1"/>
    <property type="molecule type" value="Genomic_DNA"/>
</dbReference>
<keyword evidence="9" id="KW-1185">Reference proteome</keyword>
<evidence type="ECO:0000256" key="2">
    <source>
        <dbReference type="ARBA" id="ARBA00022485"/>
    </source>
</evidence>
<dbReference type="InterPro" id="IPR000170">
    <property type="entry name" value="High_potential_FeS_prot"/>
</dbReference>
<keyword evidence="4" id="KW-0249">Electron transport</keyword>
<accession>A0A5B8XMN8</accession>
<keyword evidence="5" id="KW-0408">Iron</keyword>
<evidence type="ECO:0000259" key="7">
    <source>
        <dbReference type="PROSITE" id="PS51373"/>
    </source>
</evidence>
<dbReference type="AlphaFoldDB" id="A0A5B8XMN8"/>
<protein>
    <recommendedName>
        <fullName evidence="7">High potential iron-sulfur proteins family profile domain-containing protein</fullName>
    </recommendedName>
</protein>
<dbReference type="GO" id="GO:0046872">
    <property type="term" value="F:metal ion binding"/>
    <property type="evidence" value="ECO:0007669"/>
    <property type="project" value="UniProtKB-KW"/>
</dbReference>
<evidence type="ECO:0000256" key="1">
    <source>
        <dbReference type="ARBA" id="ARBA00022448"/>
    </source>
</evidence>
<dbReference type="InterPro" id="IPR036369">
    <property type="entry name" value="HIPIP_sf"/>
</dbReference>
<dbReference type="RefSeq" id="WP_146957786.1">
    <property type="nucleotide sequence ID" value="NZ_CP042467.1"/>
</dbReference>
<keyword evidence="6" id="KW-0411">Iron-sulfur</keyword>
<keyword evidence="2" id="KW-0004">4Fe-4S</keyword>
<dbReference type="GO" id="GO:0019646">
    <property type="term" value="P:aerobic electron transport chain"/>
    <property type="evidence" value="ECO:0007669"/>
    <property type="project" value="InterPro"/>
</dbReference>
<evidence type="ECO:0000256" key="5">
    <source>
        <dbReference type="ARBA" id="ARBA00023004"/>
    </source>
</evidence>
<dbReference type="GO" id="GO:0051539">
    <property type="term" value="F:4 iron, 4 sulfur cluster binding"/>
    <property type="evidence" value="ECO:0007669"/>
    <property type="project" value="UniProtKB-KW"/>
</dbReference>
<proteinExistence type="predicted"/>
<dbReference type="Gene3D" id="4.10.490.10">
    <property type="entry name" value="High potential iron-sulphur protein"/>
    <property type="match status" value="1"/>
</dbReference>
<dbReference type="InterPro" id="IPR006311">
    <property type="entry name" value="TAT_signal"/>
</dbReference>
<dbReference type="PROSITE" id="PS51373">
    <property type="entry name" value="HIPIP"/>
    <property type="match status" value="1"/>
</dbReference>
<dbReference type="PROSITE" id="PS51318">
    <property type="entry name" value="TAT"/>
    <property type="match status" value="1"/>
</dbReference>
<reference evidence="8 9" key="1">
    <citation type="submission" date="2019-08" db="EMBL/GenBank/DDBJ databases">
        <authorList>
            <person name="Liang Q."/>
        </authorList>
    </citation>
    <scope>NUCLEOTIDE SEQUENCE [LARGE SCALE GENOMIC DNA]</scope>
    <source>
        <strain evidence="8 9">V1718</strain>
    </source>
</reference>
<evidence type="ECO:0000256" key="3">
    <source>
        <dbReference type="ARBA" id="ARBA00022723"/>
    </source>
</evidence>
<evidence type="ECO:0000256" key="4">
    <source>
        <dbReference type="ARBA" id="ARBA00022982"/>
    </source>
</evidence>
<dbReference type="PROSITE" id="PS51257">
    <property type="entry name" value="PROKAR_LIPOPROTEIN"/>
    <property type="match status" value="1"/>
</dbReference>
<feature type="domain" description="High potential iron-sulfur proteins family profile" evidence="7">
    <location>
        <begin position="59"/>
        <end position="127"/>
    </location>
</feature>
<name>A0A5B8XMN8_9DELT</name>
<dbReference type="OrthoDB" id="5334781at2"/>
<evidence type="ECO:0000313" key="8">
    <source>
        <dbReference type="EMBL" id="QED26387.1"/>
    </source>
</evidence>
<sequence>MMKSEITRRNFLEKTAYTAAATLTLGYLLAGCKSEGDAGATKGAGDTKKQAASGDFSCNDVSGLNDADKATRESLKYVDKTPDPAKPCDGCALYTQPTGGAQCGGCTVVKGPIHPKGYCTAWAPKPA</sequence>